<keyword evidence="8" id="KW-1185">Reference proteome</keyword>
<evidence type="ECO:0000256" key="2">
    <source>
        <dbReference type="ARBA" id="ARBA00022475"/>
    </source>
</evidence>
<evidence type="ECO:0000256" key="4">
    <source>
        <dbReference type="ARBA" id="ARBA00022989"/>
    </source>
</evidence>
<feature type="transmembrane region" description="Helical" evidence="6">
    <location>
        <begin position="74"/>
        <end position="92"/>
    </location>
</feature>
<organism evidence="7 8">
    <name type="scientific">Halopolyspora algeriensis</name>
    <dbReference type="NCBI Taxonomy" id="1500506"/>
    <lineage>
        <taxon>Bacteria</taxon>
        <taxon>Bacillati</taxon>
        <taxon>Actinomycetota</taxon>
        <taxon>Actinomycetes</taxon>
        <taxon>Actinomycetes incertae sedis</taxon>
        <taxon>Halopolyspora</taxon>
    </lineage>
</organism>
<feature type="transmembrane region" description="Helical" evidence="6">
    <location>
        <begin position="6"/>
        <end position="28"/>
    </location>
</feature>
<dbReference type="Pfam" id="PF01810">
    <property type="entry name" value="LysE"/>
    <property type="match status" value="1"/>
</dbReference>
<proteinExistence type="predicted"/>
<evidence type="ECO:0000256" key="5">
    <source>
        <dbReference type="ARBA" id="ARBA00023136"/>
    </source>
</evidence>
<feature type="transmembrane region" description="Helical" evidence="6">
    <location>
        <begin position="147"/>
        <end position="168"/>
    </location>
</feature>
<keyword evidence="4 6" id="KW-1133">Transmembrane helix</keyword>
<keyword evidence="3 6" id="KW-0812">Transmembrane</keyword>
<dbReference type="GO" id="GO:0005886">
    <property type="term" value="C:plasma membrane"/>
    <property type="evidence" value="ECO:0007669"/>
    <property type="project" value="UniProtKB-SubCell"/>
</dbReference>
<dbReference type="PIRSF" id="PIRSF006324">
    <property type="entry name" value="LeuE"/>
    <property type="match status" value="1"/>
</dbReference>
<name>A0A368W2V1_9ACTN</name>
<evidence type="ECO:0000313" key="8">
    <source>
        <dbReference type="Proteomes" id="UP000253495"/>
    </source>
</evidence>
<dbReference type="PANTHER" id="PTHR30086:SF20">
    <property type="entry name" value="ARGININE EXPORTER PROTEIN ARGO-RELATED"/>
    <property type="match status" value="1"/>
</dbReference>
<evidence type="ECO:0000256" key="3">
    <source>
        <dbReference type="ARBA" id="ARBA00022692"/>
    </source>
</evidence>
<dbReference type="RefSeq" id="WP_114451532.1">
    <property type="nucleotide sequence ID" value="NZ_QPJC01000001.1"/>
</dbReference>
<protein>
    <submittedName>
        <fullName evidence="7">Threonine/homoserine/homoserine lactone efflux protein</fullName>
    </submittedName>
</protein>
<keyword evidence="2" id="KW-1003">Cell membrane</keyword>
<gene>
    <name evidence="7" type="ORF">DFQ14_101356</name>
</gene>
<dbReference type="Proteomes" id="UP000253495">
    <property type="component" value="Unassembled WGS sequence"/>
</dbReference>
<dbReference type="EMBL" id="QPJC01000001">
    <property type="protein sequence ID" value="RCW47013.1"/>
    <property type="molecule type" value="Genomic_DNA"/>
</dbReference>
<reference evidence="7 8" key="1">
    <citation type="submission" date="2018-07" db="EMBL/GenBank/DDBJ databases">
        <title>Genomic Encyclopedia of Type Strains, Phase III (KMG-III): the genomes of soil and plant-associated and newly described type strains.</title>
        <authorList>
            <person name="Whitman W."/>
        </authorList>
    </citation>
    <scope>NUCLEOTIDE SEQUENCE [LARGE SCALE GENOMIC DNA]</scope>
    <source>
        <strain evidence="7 8">CECT 8575</strain>
    </source>
</reference>
<feature type="transmembrane region" description="Helical" evidence="6">
    <location>
        <begin position="40"/>
        <end position="68"/>
    </location>
</feature>
<sequence length="212" mass="22377">MEFGVLLAFVGVVTVISLAPGPDTFYVMANGMASGARAGVVAAIGMSTGLSLHTLAAVFGLSALLQAAPTAMDVVRVFGIVFLLYLAFQAFRSPGSAMDGVRADVPGRSLRRVYTMAVLTNLANPKIILFYLAFVPQFTSPEFSWPVPMQLLTLGGVFILVGVVVDGLTGLASGKLSEFLSRRRSVRKWLDRVSAGVFGALAVHLATKVARP</sequence>
<comment type="subcellular location">
    <subcellularLocation>
        <location evidence="1">Cell membrane</location>
        <topology evidence="1">Multi-pass membrane protein</topology>
    </subcellularLocation>
</comment>
<dbReference type="PANTHER" id="PTHR30086">
    <property type="entry name" value="ARGININE EXPORTER PROTEIN ARGO"/>
    <property type="match status" value="1"/>
</dbReference>
<dbReference type="GO" id="GO:0015171">
    <property type="term" value="F:amino acid transmembrane transporter activity"/>
    <property type="evidence" value="ECO:0007669"/>
    <property type="project" value="TreeGrafter"/>
</dbReference>
<evidence type="ECO:0000313" key="7">
    <source>
        <dbReference type="EMBL" id="RCW47013.1"/>
    </source>
</evidence>
<evidence type="ECO:0000256" key="6">
    <source>
        <dbReference type="SAM" id="Phobius"/>
    </source>
</evidence>
<feature type="transmembrane region" description="Helical" evidence="6">
    <location>
        <begin position="113"/>
        <end position="135"/>
    </location>
</feature>
<keyword evidence="5 6" id="KW-0472">Membrane</keyword>
<dbReference type="OrthoDB" id="3175972at2"/>
<feature type="transmembrane region" description="Helical" evidence="6">
    <location>
        <begin position="189"/>
        <end position="207"/>
    </location>
</feature>
<dbReference type="AlphaFoldDB" id="A0A368W2V1"/>
<comment type="caution">
    <text evidence="7">The sequence shown here is derived from an EMBL/GenBank/DDBJ whole genome shotgun (WGS) entry which is preliminary data.</text>
</comment>
<evidence type="ECO:0000256" key="1">
    <source>
        <dbReference type="ARBA" id="ARBA00004651"/>
    </source>
</evidence>
<accession>A0A368W2V1</accession>
<dbReference type="InterPro" id="IPR001123">
    <property type="entry name" value="LeuE-type"/>
</dbReference>